<sequence>MARRLGLCVVVAATLLTASACGSASEVRSTPAAVAASTATEPLPPAPVVSRTPTAAPSRVPGSSPTPRPSRSLRPSAVPSAASTTRKATPAATTSNKAACDALEGPLEKAVAGLIVLREVASGGAAESTIASARAEAITRLVALETTANRVAGEQADRTLRSNVRALAVTAGLKYTKIRSIKPTQVDALQLAAGDTGDLEDTVAKLEPACGRYW</sequence>
<dbReference type="EMBL" id="FLRH01000003">
    <property type="protein sequence ID" value="SBT64979.1"/>
    <property type="molecule type" value="Genomic_DNA"/>
</dbReference>
<organism evidence="3 4">
    <name type="scientific">Micromonospora sediminicola</name>
    <dbReference type="NCBI Taxonomy" id="946078"/>
    <lineage>
        <taxon>Bacteria</taxon>
        <taxon>Bacillati</taxon>
        <taxon>Actinomycetota</taxon>
        <taxon>Actinomycetes</taxon>
        <taxon>Micromonosporales</taxon>
        <taxon>Micromonosporaceae</taxon>
        <taxon>Micromonospora</taxon>
    </lineage>
</organism>
<evidence type="ECO:0000256" key="1">
    <source>
        <dbReference type="SAM" id="MobiDB-lite"/>
    </source>
</evidence>
<keyword evidence="4" id="KW-1185">Reference proteome</keyword>
<protein>
    <recommendedName>
        <fullName evidence="5">Lipoprotein</fullName>
    </recommendedName>
</protein>
<feature type="region of interest" description="Disordered" evidence="1">
    <location>
        <begin position="38"/>
        <end position="97"/>
    </location>
</feature>
<gene>
    <name evidence="3" type="ORF">GA0070622_1967</name>
</gene>
<feature type="compositionally biased region" description="Low complexity" evidence="1">
    <location>
        <begin position="57"/>
        <end position="83"/>
    </location>
</feature>
<reference evidence="4" key="1">
    <citation type="submission" date="2016-06" db="EMBL/GenBank/DDBJ databases">
        <authorList>
            <person name="Varghese N."/>
            <person name="Submissions Spin"/>
        </authorList>
    </citation>
    <scope>NUCLEOTIDE SEQUENCE [LARGE SCALE GENOMIC DNA]</scope>
    <source>
        <strain evidence="4">DSM 45794</strain>
    </source>
</reference>
<evidence type="ECO:0000313" key="4">
    <source>
        <dbReference type="Proteomes" id="UP000199558"/>
    </source>
</evidence>
<keyword evidence="2" id="KW-0732">Signal</keyword>
<dbReference type="STRING" id="946078.GA0070622_1967"/>
<proteinExistence type="predicted"/>
<evidence type="ECO:0008006" key="5">
    <source>
        <dbReference type="Google" id="ProtNLM"/>
    </source>
</evidence>
<feature type="signal peptide" evidence="2">
    <location>
        <begin position="1"/>
        <end position="24"/>
    </location>
</feature>
<dbReference type="Proteomes" id="UP000199558">
    <property type="component" value="Unassembled WGS sequence"/>
</dbReference>
<dbReference type="PROSITE" id="PS51257">
    <property type="entry name" value="PROKAR_LIPOPROTEIN"/>
    <property type="match status" value="1"/>
</dbReference>
<evidence type="ECO:0000256" key="2">
    <source>
        <dbReference type="SAM" id="SignalP"/>
    </source>
</evidence>
<feature type="chain" id="PRO_5038397617" description="Lipoprotein" evidence="2">
    <location>
        <begin position="25"/>
        <end position="214"/>
    </location>
</feature>
<name>A0A1A9B7L2_9ACTN</name>
<feature type="compositionally biased region" description="Polar residues" evidence="1">
    <location>
        <begin position="84"/>
        <end position="97"/>
    </location>
</feature>
<accession>A0A1A9B7L2</accession>
<dbReference type="AlphaFoldDB" id="A0A1A9B7L2"/>
<evidence type="ECO:0000313" key="3">
    <source>
        <dbReference type="EMBL" id="SBT64979.1"/>
    </source>
</evidence>